<evidence type="ECO:0000256" key="3">
    <source>
        <dbReference type="ARBA" id="ARBA00022989"/>
    </source>
</evidence>
<dbReference type="InterPro" id="IPR010445">
    <property type="entry name" value="LapA_dom"/>
</dbReference>
<keyword evidence="8" id="KW-1185">Reference proteome</keyword>
<evidence type="ECO:0000313" key="8">
    <source>
        <dbReference type="Proteomes" id="UP001429984"/>
    </source>
</evidence>
<evidence type="ECO:0000256" key="2">
    <source>
        <dbReference type="ARBA" id="ARBA00022692"/>
    </source>
</evidence>
<feature type="domain" description="Lipopolysaccharide assembly protein A" evidence="6">
    <location>
        <begin position="23"/>
        <end position="76"/>
    </location>
</feature>
<keyword evidence="4 5" id="KW-0472">Membrane</keyword>
<sequence>MRLIRFLVAFACLALGAVVGALNRGLISIDFGFTTITTNLGVALIVALLSGVLIGGLAISASLVLPLRRRLARAERHGMPPGA</sequence>
<reference evidence="7 8" key="1">
    <citation type="submission" date="2020-11" db="EMBL/GenBank/DDBJ databases">
        <title>Draft Genome Sequence and Secondary Metabolite Biosynthetic Potential of the Lysobacter niastensis Type strain DSM 18481.</title>
        <authorList>
            <person name="Turrini P."/>
            <person name="Artuso I."/>
            <person name="Tescari M."/>
            <person name="Lugli G.A."/>
            <person name="Frangipani E."/>
            <person name="Ventura M."/>
            <person name="Visca P."/>
        </authorList>
    </citation>
    <scope>NUCLEOTIDE SEQUENCE [LARGE SCALE GENOMIC DNA]</scope>
    <source>
        <strain evidence="7 8">DSM 18481</strain>
    </source>
</reference>
<keyword evidence="2 5" id="KW-0812">Transmembrane</keyword>
<organism evidence="7 8">
    <name type="scientific">Lysobacter niastensis</name>
    <dbReference type="NCBI Taxonomy" id="380629"/>
    <lineage>
        <taxon>Bacteria</taxon>
        <taxon>Pseudomonadati</taxon>
        <taxon>Pseudomonadota</taxon>
        <taxon>Gammaproteobacteria</taxon>
        <taxon>Lysobacterales</taxon>
        <taxon>Lysobacteraceae</taxon>
        <taxon>Lysobacter</taxon>
    </lineage>
</organism>
<dbReference type="Pfam" id="PF06305">
    <property type="entry name" value="LapA_dom"/>
    <property type="match status" value="1"/>
</dbReference>
<keyword evidence="1" id="KW-1003">Cell membrane</keyword>
<protein>
    <submittedName>
        <fullName evidence="7">LapA family protein</fullName>
    </submittedName>
</protein>
<accession>A0ABS0BCC7</accession>
<keyword evidence="3 5" id="KW-1133">Transmembrane helix</keyword>
<dbReference type="Proteomes" id="UP001429984">
    <property type="component" value="Unassembled WGS sequence"/>
</dbReference>
<comment type="caution">
    <text evidence="7">The sequence shown here is derived from an EMBL/GenBank/DDBJ whole genome shotgun (WGS) entry which is preliminary data.</text>
</comment>
<evidence type="ECO:0000256" key="5">
    <source>
        <dbReference type="SAM" id="Phobius"/>
    </source>
</evidence>
<evidence type="ECO:0000256" key="4">
    <source>
        <dbReference type="ARBA" id="ARBA00023136"/>
    </source>
</evidence>
<evidence type="ECO:0000259" key="6">
    <source>
        <dbReference type="Pfam" id="PF06305"/>
    </source>
</evidence>
<feature type="transmembrane region" description="Helical" evidence="5">
    <location>
        <begin position="44"/>
        <end position="67"/>
    </location>
</feature>
<gene>
    <name evidence="7" type="ORF">IU514_12155</name>
</gene>
<evidence type="ECO:0000313" key="7">
    <source>
        <dbReference type="EMBL" id="MBF6024780.1"/>
    </source>
</evidence>
<evidence type="ECO:0000256" key="1">
    <source>
        <dbReference type="ARBA" id="ARBA00022475"/>
    </source>
</evidence>
<proteinExistence type="predicted"/>
<dbReference type="EMBL" id="JADLZT010000006">
    <property type="protein sequence ID" value="MBF6024780.1"/>
    <property type="molecule type" value="Genomic_DNA"/>
</dbReference>
<dbReference type="RefSeq" id="WP_194931372.1">
    <property type="nucleotide sequence ID" value="NZ_JADLZT010000006.1"/>
</dbReference>
<name>A0ABS0BCC7_9GAMM</name>